<evidence type="ECO:0000256" key="1">
    <source>
        <dbReference type="SAM" id="Phobius"/>
    </source>
</evidence>
<feature type="domain" description="PAS" evidence="2">
    <location>
        <begin position="556"/>
        <end position="622"/>
    </location>
</feature>
<dbReference type="InterPro" id="IPR035965">
    <property type="entry name" value="PAS-like_dom_sf"/>
</dbReference>
<dbReference type="RefSeq" id="WP_307631949.1">
    <property type="nucleotide sequence ID" value="NZ_JAPHEH010000001.1"/>
</dbReference>
<dbReference type="AlphaFoldDB" id="A0A9X4ME79"/>
<evidence type="ECO:0000313" key="3">
    <source>
        <dbReference type="EMBL" id="MDG4474972.1"/>
    </source>
</evidence>
<proteinExistence type="predicted"/>
<dbReference type="Gene3D" id="3.30.450.40">
    <property type="match status" value="1"/>
</dbReference>
<dbReference type="InterPro" id="IPR029016">
    <property type="entry name" value="GAF-like_dom_sf"/>
</dbReference>
<reference evidence="3" key="1">
    <citation type="journal article" date="2022" name="bioRxiv">
        <title>Thiovibrio frasassiensisgen. nov., sp. nov., an autotrophic, elemental sulfur disproportionating bacterium isolated from sulfidic karst sediment, and proposal of Thiovibrionaceae fam. nov.</title>
        <authorList>
            <person name="Aronson H."/>
            <person name="Thomas C."/>
            <person name="Bhattacharyya M."/>
            <person name="Eckstein S."/>
            <person name="Jensen S."/>
            <person name="Barco R."/>
            <person name="Macalady J."/>
            <person name="Amend J."/>
        </authorList>
    </citation>
    <scope>NUCLEOTIDE SEQUENCE</scope>
    <source>
        <strain evidence="3">RS19-109</strain>
    </source>
</reference>
<name>A0A9X4ME79_9BACT</name>
<dbReference type="CDD" id="cd00130">
    <property type="entry name" value="PAS"/>
    <property type="match status" value="1"/>
</dbReference>
<sequence length="769" mass="84487">MAIKLRKSISTISIALIVILGSLLLLGYRHHQLQKEYDALLEQSQKMVAKYGAIREQTINALISGNPELMARSTAELNDFQGDFAKTIESSRIPEEYRRTVISHLDMQETLALLQRAARDGISVQAAGQINEKMRAAEERLSLFDRVVASHSKRKISGFQYIVTGVLALVVFFIVTILALGHRTVIVPLVDLVRQVKGVGDGVRKNISLPERGLASEVANLGQSFQNLLVYQMQESSHLGKRNEILYSVHRAGLASTTAESVDDLFEKVCSALLFGKNYCMVAISVPDKDGQTLMPALTEGLPVIMNRKPGELCLAFLLSEAKGEGEKLESSLRAFRQGKPVVDFDILADIPEGHLNGTILAEGYANCISVPLIWRQKMMGVITLYSTMQDSFAGEEISLLDKMANDVAFALHFLQVKKEATQKEAMNTLLLQESQYGAVTLSPEGAVLVIHADSQRFFWKEPEQMLGKTWFDFALPEERAGLKREFARFLEHVQATPEVEGVATIVGGKGGKERILHFSYHYQENPAWEGGNILCLFADVTEQKRLAAALAASQAQHSHVLDSLPDIVAVVSPKGEILEINGAGRGALGMSTIGGDTRNILDLLYRSRSKSKAHLLEFSLRKQEATNFDAEFDNLAGQYRITLAPLAVLPKEKDRVLFVAHDLGRDTGTCAEAGTSSLQMAALVEVAGDVGNEINNQSNGIINYAQMLLDFGHEGSWKDDQIALVERILHQGEKIAVTAQKLFGPLASRGTRESYISPSVGLPEVIHQ</sequence>
<keyword evidence="4" id="KW-1185">Reference proteome</keyword>
<organism evidence="3 4">
    <name type="scientific">Thiovibrio frasassiensis</name>
    <dbReference type="NCBI Taxonomy" id="2984131"/>
    <lineage>
        <taxon>Bacteria</taxon>
        <taxon>Pseudomonadati</taxon>
        <taxon>Thermodesulfobacteriota</taxon>
        <taxon>Desulfobulbia</taxon>
        <taxon>Desulfobulbales</taxon>
        <taxon>Thiovibrionaceae</taxon>
        <taxon>Thiovibrio</taxon>
    </lineage>
</organism>
<dbReference type="Pfam" id="PF08448">
    <property type="entry name" value="PAS_4"/>
    <property type="match status" value="1"/>
</dbReference>
<feature type="transmembrane region" description="Helical" evidence="1">
    <location>
        <begin position="12"/>
        <end position="28"/>
    </location>
</feature>
<keyword evidence="1" id="KW-1133">Transmembrane helix</keyword>
<keyword evidence="1" id="KW-0812">Transmembrane</keyword>
<keyword evidence="1" id="KW-0472">Membrane</keyword>
<dbReference type="Proteomes" id="UP001154240">
    <property type="component" value="Unassembled WGS sequence"/>
</dbReference>
<dbReference type="SUPFAM" id="SSF55785">
    <property type="entry name" value="PYP-like sensor domain (PAS domain)"/>
    <property type="match status" value="2"/>
</dbReference>
<comment type="caution">
    <text evidence="3">The sequence shown here is derived from an EMBL/GenBank/DDBJ whole genome shotgun (WGS) entry which is preliminary data.</text>
</comment>
<dbReference type="SMART" id="SM00091">
    <property type="entry name" value="PAS"/>
    <property type="match status" value="2"/>
</dbReference>
<dbReference type="Gene3D" id="3.30.450.20">
    <property type="entry name" value="PAS domain"/>
    <property type="match status" value="2"/>
</dbReference>
<evidence type="ECO:0000313" key="4">
    <source>
        <dbReference type="Proteomes" id="UP001154240"/>
    </source>
</evidence>
<dbReference type="Pfam" id="PF13185">
    <property type="entry name" value="GAF_2"/>
    <property type="match status" value="1"/>
</dbReference>
<dbReference type="InterPro" id="IPR013656">
    <property type="entry name" value="PAS_4"/>
</dbReference>
<accession>A0A9X4ME79</accession>
<feature type="transmembrane region" description="Helical" evidence="1">
    <location>
        <begin position="161"/>
        <end position="181"/>
    </location>
</feature>
<dbReference type="InterPro" id="IPR003018">
    <property type="entry name" value="GAF"/>
</dbReference>
<reference evidence="3" key="2">
    <citation type="submission" date="2022-10" db="EMBL/GenBank/DDBJ databases">
        <authorList>
            <person name="Aronson H.S."/>
        </authorList>
    </citation>
    <scope>NUCLEOTIDE SEQUENCE</scope>
    <source>
        <strain evidence="3">RS19-109</strain>
    </source>
</reference>
<dbReference type="InterPro" id="IPR000014">
    <property type="entry name" value="PAS"/>
</dbReference>
<feature type="domain" description="PAS" evidence="2">
    <location>
        <begin position="426"/>
        <end position="492"/>
    </location>
</feature>
<gene>
    <name evidence="3" type="ORF">OLX77_02200</name>
</gene>
<dbReference type="SUPFAM" id="SSF55781">
    <property type="entry name" value="GAF domain-like"/>
    <property type="match status" value="1"/>
</dbReference>
<protein>
    <submittedName>
        <fullName evidence="3">GAF domain-containing protein</fullName>
    </submittedName>
</protein>
<evidence type="ECO:0000259" key="2">
    <source>
        <dbReference type="SMART" id="SM00091"/>
    </source>
</evidence>
<dbReference type="EMBL" id="JAPHEH010000001">
    <property type="protein sequence ID" value="MDG4474972.1"/>
    <property type="molecule type" value="Genomic_DNA"/>
</dbReference>